<proteinExistence type="predicted"/>
<dbReference type="EMBL" id="AJ010260">
    <property type="protein sequence ID" value="CAB53349.1"/>
    <property type="molecule type" value="Genomic_DNA"/>
</dbReference>
<evidence type="ECO:0000313" key="2">
    <source>
        <dbReference type="EMBL" id="CAB53349.1"/>
    </source>
</evidence>
<accession>Q9R9L0</accession>
<evidence type="ECO:0000256" key="1">
    <source>
        <dbReference type="SAM" id="MobiDB-lite"/>
    </source>
</evidence>
<name>Q9R9L0_PARDE</name>
<feature type="region of interest" description="Disordered" evidence="1">
    <location>
        <begin position="131"/>
        <end position="169"/>
    </location>
</feature>
<gene>
    <name evidence="2" type="primary">nosC</name>
</gene>
<reference evidence="2" key="1">
    <citation type="journal article" date="2000" name="J. Bacteriol.">
        <title>The NosX and NirX proteins of Paracoccus denitrificans are functional homologues: their role in maturation of nitrous oxide reductase.</title>
        <authorList>
            <person name="Saunders N.F.W."/>
            <person name="Hornberg J.J."/>
            <person name="Reijnders W.N.M."/>
            <person name="Westerhoff H.V."/>
            <person name="de Vries S."/>
            <person name="van Spanning R.J.M."/>
        </authorList>
    </citation>
    <scope>NUCLEOTIDE SEQUENCE</scope>
    <source>
        <strain evidence="2">Pd1222</strain>
    </source>
</reference>
<organism evidence="2">
    <name type="scientific">Paracoccus denitrificans</name>
    <dbReference type="NCBI Taxonomy" id="266"/>
    <lineage>
        <taxon>Bacteria</taxon>
        <taxon>Pseudomonadati</taxon>
        <taxon>Pseudomonadota</taxon>
        <taxon>Alphaproteobacteria</taxon>
        <taxon>Rhodobacterales</taxon>
        <taxon>Paracoccaceae</taxon>
        <taxon>Paracoccus</taxon>
    </lineage>
</organism>
<dbReference type="AlphaFoldDB" id="Q9R9L0"/>
<protein>
    <submittedName>
        <fullName evidence="2">NosC protein</fullName>
    </submittedName>
</protein>
<sequence length="169" mass="17534">MCCRAIHKRAQGLVAFAAILLLLLAGWVGTGAAMPAHIAAAMSGPLQEVAICAEGHAATIWLDAEGNEHPAPQECRDCPVCHPPALTADPQPQLPAAPGRWLPQATRLAAAQVRGAGRPLLVQVRGPPSFSSAWAHAVPSPAGDRPSPDAVGPRQPMRGIRAIARDARA</sequence>